<feature type="domain" description="F-box" evidence="1">
    <location>
        <begin position="5"/>
        <end position="50"/>
    </location>
</feature>
<dbReference type="OrthoDB" id="3140657at2759"/>
<reference evidence="2 3" key="1">
    <citation type="submission" date="2020-01" db="EMBL/GenBank/DDBJ databases">
        <title>Identification and distribution of gene clusters putatively required for synthesis of sphingolipid metabolism inhibitors in phylogenetically diverse species of the filamentous fungus Fusarium.</title>
        <authorList>
            <person name="Kim H.-S."/>
            <person name="Busman M."/>
            <person name="Brown D.W."/>
            <person name="Divon H."/>
            <person name="Uhlig S."/>
            <person name="Proctor R.H."/>
        </authorList>
    </citation>
    <scope>NUCLEOTIDE SEQUENCE [LARGE SCALE GENOMIC DNA]</scope>
    <source>
        <strain evidence="2 3">NRRL 20459</strain>
    </source>
</reference>
<dbReference type="Pfam" id="PF00646">
    <property type="entry name" value="F-box"/>
    <property type="match status" value="1"/>
</dbReference>
<dbReference type="SMART" id="SM00256">
    <property type="entry name" value="FBOX"/>
    <property type="match status" value="1"/>
</dbReference>
<dbReference type="PROSITE" id="PS50181">
    <property type="entry name" value="FBOX"/>
    <property type="match status" value="1"/>
</dbReference>
<name>A0A8H4LGM2_9HYPO</name>
<dbReference type="PANTHER" id="PTHR42057:SF2">
    <property type="entry name" value="F-BOX DOMAIN PROTEIN (AFU_ORTHOLOGUE AFUA_4G00200)-RELATED"/>
    <property type="match status" value="1"/>
</dbReference>
<dbReference type="InterPro" id="IPR001810">
    <property type="entry name" value="F-box_dom"/>
</dbReference>
<organism evidence="2 3">
    <name type="scientific">Fusarium albosuccineum</name>
    <dbReference type="NCBI Taxonomy" id="1237068"/>
    <lineage>
        <taxon>Eukaryota</taxon>
        <taxon>Fungi</taxon>
        <taxon>Dikarya</taxon>
        <taxon>Ascomycota</taxon>
        <taxon>Pezizomycotina</taxon>
        <taxon>Sordariomycetes</taxon>
        <taxon>Hypocreomycetidae</taxon>
        <taxon>Hypocreales</taxon>
        <taxon>Nectriaceae</taxon>
        <taxon>Fusarium</taxon>
        <taxon>Fusarium decemcellulare species complex</taxon>
    </lineage>
</organism>
<evidence type="ECO:0000259" key="1">
    <source>
        <dbReference type="PROSITE" id="PS50181"/>
    </source>
</evidence>
<comment type="caution">
    <text evidence="2">The sequence shown here is derived from an EMBL/GenBank/DDBJ whole genome shotgun (WGS) entry which is preliminary data.</text>
</comment>
<protein>
    <recommendedName>
        <fullName evidence="1">F-box domain-containing protein</fullName>
    </recommendedName>
</protein>
<keyword evidence="3" id="KW-1185">Reference proteome</keyword>
<dbReference type="EMBL" id="JAADYS010000698">
    <property type="protein sequence ID" value="KAF4467753.1"/>
    <property type="molecule type" value="Genomic_DNA"/>
</dbReference>
<sequence>MSTNTPTLVTLPPELMRHITSLLPKASLMNLRCVNKKLCSFVTPEAFRTARLWAYGKNPERFIQLAKSNFSDLVQEITCDARLGVDDPFSNRRMKQLPLLFWDALHFLGCFRNLKALHFQSTPDRSWTEEEDWDMAKQRNRAMKTILLALQGTLSRASKGELERVWMHPKASMTRKVHIHRWPTHMPNSPITLSTFSASEVEVITDPSLPEAPPPRWEALAGVTDLRLCMASNLSGYDRARGEGAAYLKRLPLTWLSPSITAHLRVLSLYSPRLWAGGEDQTSFRLLGDATSMPNLKVLSLGRFIFSDMKEIDWILQFDLEKLYFDACFLLIKYLVQPELGETGRVRSEDVKFHPMRWHTIFSRIRKSMPASLRIFKIGTGISWMGAPKKTVKAALLDDPDLRKDELTLRQPFKHNAFRYFDCPSETYDKNFVADANDDSKLDMFRYGTGLLMGHPNCQCRYEFEFQVDMSLIDKDDVMGGKDSGPLSKDVRKKDRATYRRLAQVLEERRAKMAS</sequence>
<accession>A0A8H4LGM2</accession>
<dbReference type="AlphaFoldDB" id="A0A8H4LGM2"/>
<evidence type="ECO:0000313" key="3">
    <source>
        <dbReference type="Proteomes" id="UP000554235"/>
    </source>
</evidence>
<dbReference type="SUPFAM" id="SSF81383">
    <property type="entry name" value="F-box domain"/>
    <property type="match status" value="1"/>
</dbReference>
<dbReference type="PANTHER" id="PTHR42057">
    <property type="entry name" value="F-BOX DOMAIN PROTEIN (AFU_ORTHOLOGUE AFUA_4G00200)"/>
    <property type="match status" value="1"/>
</dbReference>
<proteinExistence type="predicted"/>
<dbReference type="Proteomes" id="UP000554235">
    <property type="component" value="Unassembled WGS sequence"/>
</dbReference>
<evidence type="ECO:0000313" key="2">
    <source>
        <dbReference type="EMBL" id="KAF4467753.1"/>
    </source>
</evidence>
<dbReference type="InterPro" id="IPR036047">
    <property type="entry name" value="F-box-like_dom_sf"/>
</dbReference>
<gene>
    <name evidence="2" type="ORF">FALBO_5384</name>
</gene>